<protein>
    <submittedName>
        <fullName evidence="2">Outer membrane protein assembly factor BamB</fullName>
    </submittedName>
</protein>
<dbReference type="Pfam" id="PF13360">
    <property type="entry name" value="PQQ_2"/>
    <property type="match status" value="5"/>
</dbReference>
<dbReference type="PANTHER" id="PTHR34512">
    <property type="entry name" value="CELL SURFACE PROTEIN"/>
    <property type="match status" value="1"/>
</dbReference>
<dbReference type="InterPro" id="IPR015943">
    <property type="entry name" value="WD40/YVTN_repeat-like_dom_sf"/>
</dbReference>
<dbReference type="Proteomes" id="UP000319143">
    <property type="component" value="Unassembled WGS sequence"/>
</dbReference>
<reference evidence="2 3" key="1">
    <citation type="submission" date="2019-02" db="EMBL/GenBank/DDBJ databases">
        <title>Deep-cultivation of Planctomycetes and their phenomic and genomic characterization uncovers novel biology.</title>
        <authorList>
            <person name="Wiegand S."/>
            <person name="Jogler M."/>
            <person name="Boedeker C."/>
            <person name="Pinto D."/>
            <person name="Vollmers J."/>
            <person name="Rivas-Marin E."/>
            <person name="Kohn T."/>
            <person name="Peeters S.H."/>
            <person name="Heuer A."/>
            <person name="Rast P."/>
            <person name="Oberbeckmann S."/>
            <person name="Bunk B."/>
            <person name="Jeske O."/>
            <person name="Meyerdierks A."/>
            <person name="Storesund J.E."/>
            <person name="Kallscheuer N."/>
            <person name="Luecker S."/>
            <person name="Lage O.M."/>
            <person name="Pohl T."/>
            <person name="Merkel B.J."/>
            <person name="Hornburger P."/>
            <person name="Mueller R.-W."/>
            <person name="Bruemmer F."/>
            <person name="Labrenz M."/>
            <person name="Spormann A.M."/>
            <person name="Op Den Camp H."/>
            <person name="Overmann J."/>
            <person name="Amann R."/>
            <person name="Jetten M.S.M."/>
            <person name="Mascher T."/>
            <person name="Medema M.H."/>
            <person name="Devos D.P."/>
            <person name="Kaster A.-K."/>
            <person name="Ovreas L."/>
            <person name="Rohde M."/>
            <person name="Galperin M.Y."/>
            <person name="Jogler C."/>
        </authorList>
    </citation>
    <scope>NUCLEOTIDE SEQUENCE [LARGE SCALE GENOMIC DNA]</scope>
    <source>
        <strain evidence="2 3">Poly41</strain>
    </source>
</reference>
<name>A0A5C6D941_9BACT</name>
<dbReference type="InterPro" id="IPR011047">
    <property type="entry name" value="Quinoprotein_ADH-like_sf"/>
</dbReference>
<dbReference type="PANTHER" id="PTHR34512:SF30">
    <property type="entry name" value="OUTER MEMBRANE PROTEIN ASSEMBLY FACTOR BAMB"/>
    <property type="match status" value="1"/>
</dbReference>
<feature type="domain" description="Pyrrolo-quinoline quinone repeat" evidence="1">
    <location>
        <begin position="622"/>
        <end position="728"/>
    </location>
</feature>
<dbReference type="RefSeq" id="WP_197231656.1">
    <property type="nucleotide sequence ID" value="NZ_SJPV01000012.1"/>
</dbReference>
<organism evidence="2 3">
    <name type="scientific">Novipirellula artificiosorum</name>
    <dbReference type="NCBI Taxonomy" id="2528016"/>
    <lineage>
        <taxon>Bacteria</taxon>
        <taxon>Pseudomonadati</taxon>
        <taxon>Planctomycetota</taxon>
        <taxon>Planctomycetia</taxon>
        <taxon>Pirellulales</taxon>
        <taxon>Pirellulaceae</taxon>
        <taxon>Novipirellula</taxon>
    </lineage>
</organism>
<keyword evidence="3" id="KW-1185">Reference proteome</keyword>
<evidence type="ECO:0000313" key="3">
    <source>
        <dbReference type="Proteomes" id="UP000319143"/>
    </source>
</evidence>
<dbReference type="Gene3D" id="2.140.10.10">
    <property type="entry name" value="Quinoprotein alcohol dehydrogenase-like superfamily"/>
    <property type="match status" value="1"/>
</dbReference>
<dbReference type="EMBL" id="SJPV01000012">
    <property type="protein sequence ID" value="TWU32655.1"/>
    <property type="molecule type" value="Genomic_DNA"/>
</dbReference>
<accession>A0A5C6D941</accession>
<comment type="caution">
    <text evidence="2">The sequence shown here is derived from an EMBL/GenBank/DDBJ whole genome shotgun (WGS) entry which is preliminary data.</text>
</comment>
<feature type="domain" description="Pyrrolo-quinoline quinone repeat" evidence="1">
    <location>
        <begin position="750"/>
        <end position="839"/>
    </location>
</feature>
<proteinExistence type="predicted"/>
<dbReference type="SMART" id="SM00564">
    <property type="entry name" value="PQQ"/>
    <property type="match status" value="9"/>
</dbReference>
<feature type="domain" description="Pyrrolo-quinoline quinone repeat" evidence="1">
    <location>
        <begin position="370"/>
        <end position="430"/>
    </location>
</feature>
<evidence type="ECO:0000259" key="1">
    <source>
        <dbReference type="Pfam" id="PF13360"/>
    </source>
</evidence>
<dbReference type="InterPro" id="IPR002372">
    <property type="entry name" value="PQQ_rpt_dom"/>
</dbReference>
<gene>
    <name evidence="2" type="primary">bamB_8</name>
    <name evidence="2" type="ORF">Poly41_56330</name>
</gene>
<dbReference type="Gene3D" id="2.130.10.10">
    <property type="entry name" value="YVTN repeat-like/Quinoprotein amine dehydrogenase"/>
    <property type="match status" value="2"/>
</dbReference>
<dbReference type="InterPro" id="IPR018391">
    <property type="entry name" value="PQQ_b-propeller_rpt"/>
</dbReference>
<dbReference type="SUPFAM" id="SSF50998">
    <property type="entry name" value="Quinoprotein alcohol dehydrogenase-like"/>
    <property type="match status" value="3"/>
</dbReference>
<sequence length="848" mass="93378">MKNLLKSILAQACIALISAYGAGVKYELTVHGAELTIHGADGTGTYPQGKEVPLILNNTPEGREFMTWSGGGGYVRDVYSSKTSVLIPARDLCIKAIYRDEESCGISDLDQIRQEVRSSATTESNVRSRHAALRRWWRLLWRQGYDMRVFDTSSWTLLSSGESTPQMIQAIDRGFAILEHLFANPVLIAEVTGAADVVDQDAQSESGLRRTNWPFYHGVDGAQTGYSPDIGPSNGKLAWRFPKLNQVPPSPPILRDGRVTISTLNYCFDELTGERIDAKRTQIDASSSGEQKVKAKNYGDRIALFEDGKILWEQNLGTELRGEPTVYSERLYAGNSKGELFALDRRDGNVLWSYETDEKTEAAYQYYSAPAESGDRLYVGGAGSMVYCLDAVKGRLLWKHKVSDWIRSKPLVLGDLVYVATLDGYLYGLRDGGSQAKEIRKVKVNEHGFTTDLAGSDKGILAAGKDMILYSVFPDTFFLNWKHGIVDGAWVDGNFYRIKLEGGPPSLTVADGIVYCGGKDQFVHALNAETGREIWRFETGGKLGAAVTVVENMVVFGVYGGKGVYYALDKDTGNQIWKTEEYGNVWVGAQYNAGKLFFGNMHGMMYGADAASGKMIWSFDTAKDTGKENWRNMNKRGHGWPPGIYPVPVADANKVYTGSWSGYYFAFDQETGEMVWRTQTNNGNLNGGLPDSAAPVLWGNHVYVQKTGNILAALNRETGTIEWEWTAPKGYGQNGTVAAHDNKIFGTYFDGGRAFPINATVIAFDDVAQGSAELWRYRGGGGLTAPVITDGKLINVSSADPFMVCLDPDDGSVIWRIFTGGVMLEGVPAIYGNKVYAHFDTDWIYAIE</sequence>
<dbReference type="Gene3D" id="2.40.128.630">
    <property type="match status" value="1"/>
</dbReference>
<feature type="domain" description="Pyrrolo-quinoline quinone repeat" evidence="1">
    <location>
        <begin position="499"/>
        <end position="620"/>
    </location>
</feature>
<dbReference type="AlphaFoldDB" id="A0A5C6D941"/>
<evidence type="ECO:0000313" key="2">
    <source>
        <dbReference type="EMBL" id="TWU32655.1"/>
    </source>
</evidence>
<feature type="domain" description="Pyrrolo-quinoline quinone repeat" evidence="1">
    <location>
        <begin position="234"/>
        <end position="359"/>
    </location>
</feature>